<organism evidence="6 7">
    <name type="scientific">Saccharomyces uvarum</name>
    <name type="common">Yeast</name>
    <name type="synonym">Saccharomyces bayanus var. uvarum</name>
    <dbReference type="NCBI Taxonomy" id="230603"/>
    <lineage>
        <taxon>Eukaryota</taxon>
        <taxon>Fungi</taxon>
        <taxon>Dikarya</taxon>
        <taxon>Ascomycota</taxon>
        <taxon>Saccharomycotina</taxon>
        <taxon>Saccharomycetes</taxon>
        <taxon>Saccharomycetales</taxon>
        <taxon>Saccharomycetaceae</taxon>
        <taxon>Saccharomyces</taxon>
    </lineage>
</organism>
<keyword evidence="3 4" id="KW-0833">Ubl conjugation pathway</keyword>
<dbReference type="GO" id="GO:0045116">
    <property type="term" value="P:protein neddylation"/>
    <property type="evidence" value="ECO:0007669"/>
    <property type="project" value="UniProtKB-UniRule"/>
</dbReference>
<keyword evidence="5" id="KW-1133">Transmembrane helix</keyword>
<comment type="similarity">
    <text evidence="2 4">Belongs to the ubiquitin-activating E1 family. ULA1 subfamily.</text>
</comment>
<dbReference type="PIRSF" id="PIRSF039099">
    <property type="entry name" value="APP-BP1"/>
    <property type="match status" value="1"/>
</dbReference>
<evidence type="ECO:0000313" key="6">
    <source>
        <dbReference type="EMBL" id="CAI4053345.1"/>
    </source>
</evidence>
<evidence type="ECO:0000256" key="5">
    <source>
        <dbReference type="SAM" id="Phobius"/>
    </source>
</evidence>
<protein>
    <recommendedName>
        <fullName evidence="4">NEDD8-activating enzyme E1 regulatory subunit</fullName>
    </recommendedName>
</protein>
<evidence type="ECO:0000313" key="7">
    <source>
        <dbReference type="Proteomes" id="UP001162090"/>
    </source>
</evidence>
<name>A0AA35JAM8_SACUV</name>
<dbReference type="AlphaFoldDB" id="A0AA35JAM8"/>
<feature type="transmembrane region" description="Helical" evidence="5">
    <location>
        <begin position="189"/>
        <end position="208"/>
    </location>
</feature>
<dbReference type="SUPFAM" id="SSF69572">
    <property type="entry name" value="Activating enzymes of the ubiquitin-like proteins"/>
    <property type="match status" value="1"/>
</dbReference>
<proteinExistence type="inferred from homology"/>
<dbReference type="Gene3D" id="3.40.50.720">
    <property type="entry name" value="NAD(P)-binding Rossmann-like Domain"/>
    <property type="match status" value="2"/>
</dbReference>
<keyword evidence="5" id="KW-0812">Transmembrane</keyword>
<accession>A0AA35JAM8</accession>
<keyword evidence="5" id="KW-0472">Membrane</keyword>
<dbReference type="PANTHER" id="PTHR10953:SF29">
    <property type="entry name" value="NEDD8-ACTIVATING ENZYME E1 REGULATORY SUBUNIT"/>
    <property type="match status" value="1"/>
</dbReference>
<reference evidence="6" key="1">
    <citation type="submission" date="2022-10" db="EMBL/GenBank/DDBJ databases">
        <authorList>
            <person name="Byrne P K."/>
        </authorList>
    </citation>
    <scope>NUCLEOTIDE SEQUENCE</scope>
    <source>
        <strain evidence="6">CBS7001</strain>
    </source>
</reference>
<dbReference type="InterPro" id="IPR045886">
    <property type="entry name" value="ThiF/MoeB/HesA"/>
</dbReference>
<dbReference type="PANTHER" id="PTHR10953">
    <property type="entry name" value="UBIQUITIN-ACTIVATING ENZYME E1"/>
    <property type="match status" value="1"/>
</dbReference>
<evidence type="ECO:0000256" key="3">
    <source>
        <dbReference type="ARBA" id="ARBA00022786"/>
    </source>
</evidence>
<comment type="function">
    <text evidence="4">Regulatory subunit of the dimeric UBA3-ULA1 E1 enzyme.</text>
</comment>
<comment type="pathway">
    <text evidence="1 4">Protein modification; protein neddylation.</text>
</comment>
<evidence type="ECO:0000256" key="4">
    <source>
        <dbReference type="PIRNR" id="PIRNR039099"/>
    </source>
</evidence>
<dbReference type="InterPro" id="IPR030667">
    <property type="entry name" value="APP-BP1"/>
</dbReference>
<evidence type="ECO:0000256" key="2">
    <source>
        <dbReference type="ARBA" id="ARBA00006868"/>
    </source>
</evidence>
<dbReference type="InterPro" id="IPR035985">
    <property type="entry name" value="Ubiquitin-activating_enz"/>
</dbReference>
<feature type="transmembrane region" description="Helical" evidence="5">
    <location>
        <begin position="132"/>
        <end position="155"/>
    </location>
</feature>
<dbReference type="EMBL" id="OX365927">
    <property type="protein sequence ID" value="CAI4053345.1"/>
    <property type="molecule type" value="Genomic_DNA"/>
</dbReference>
<dbReference type="GO" id="GO:0005737">
    <property type="term" value="C:cytoplasm"/>
    <property type="evidence" value="ECO:0007669"/>
    <property type="project" value="TreeGrafter"/>
</dbReference>
<evidence type="ECO:0000256" key="1">
    <source>
        <dbReference type="ARBA" id="ARBA00005032"/>
    </source>
</evidence>
<dbReference type="Proteomes" id="UP001162090">
    <property type="component" value="Chromosome 16"/>
</dbReference>
<dbReference type="GO" id="GO:0019781">
    <property type="term" value="F:NEDD8 activating enzyme activity"/>
    <property type="evidence" value="ECO:0007669"/>
    <property type="project" value="UniProtKB-UniRule"/>
</dbReference>
<gene>
    <name evidence="6" type="primary">SUVC16G2700</name>
    <name evidence="6" type="ORF">SUVC_16G2700</name>
</gene>
<sequence length="462" mass="51824">MERYDRQLRLWGPLGQDNLNQARVCVLGPATPLLQEIAKNLVLAGISSLTWLKEKSAVQSGPLFLADLKGDLEPLTSKQLEYEENGLEEILTHSRYDWSNFSVIILTCIGKQTTLVDLNEVRRRMGTKFPPVLNTSVAGFYGYMNLVLSEIHFVLQSHPDNKKYDLRLQKPWPELADYVNTFDLSKMDVVAFSGIPYIILLIKCIAILKKDGSEKKITSGQVRKALDQVCLSVGDNALYESNYVEARRYAYLACSQDGCRKEIDDLLRTVETSSDAHDWHDVYNYEILTLLLALKDISRGNKNSTFEPLTSALPDMESTTENYIKIKTLYEAKAELDKSCIQQSLVSGKKTVSNGVLNAFCSHFGEIKTVLPPKGDLLGIFNTSHSLLNALLMVQFQEESIGTVALKNEFLGLHLDCNYPVMAFFGGAVAQEAIKLITHHYVPIDDLFLYNGIDNSSAIYKI</sequence>